<keyword evidence="10" id="KW-1185">Reference proteome</keyword>
<comment type="caution">
    <text evidence="9">The sequence shown here is derived from an EMBL/GenBank/DDBJ whole genome shotgun (WGS) entry which is preliminary data.</text>
</comment>
<dbReference type="InterPro" id="IPR023179">
    <property type="entry name" value="GTP-bd_ortho_bundle_sf"/>
</dbReference>
<accession>A0AAD9IIM6</accession>
<keyword evidence="5" id="KW-0539">Nucleus</keyword>
<evidence type="ECO:0000256" key="3">
    <source>
        <dbReference type="ARBA" id="ARBA00023054"/>
    </source>
</evidence>
<dbReference type="InterPro" id="IPR014813">
    <property type="entry name" value="Gnl3_N_dom"/>
</dbReference>
<feature type="region of interest" description="Disordered" evidence="6">
    <location>
        <begin position="553"/>
        <end position="598"/>
    </location>
</feature>
<keyword evidence="4" id="KW-0342">GTP-binding</keyword>
<keyword evidence="3" id="KW-0175">Coiled coil</keyword>
<dbReference type="PANTHER" id="PTHR11089">
    <property type="entry name" value="GTP-BINDING PROTEIN-RELATED"/>
    <property type="match status" value="1"/>
</dbReference>
<dbReference type="InterPro" id="IPR027417">
    <property type="entry name" value="P-loop_NTPase"/>
</dbReference>
<name>A0AAD9IIM6_PROWI</name>
<feature type="compositionally biased region" description="Acidic residues" evidence="6">
    <location>
        <begin position="556"/>
        <end position="588"/>
    </location>
</feature>
<feature type="domain" description="GOLD" evidence="7">
    <location>
        <begin position="1"/>
        <end position="98"/>
    </location>
</feature>
<evidence type="ECO:0008006" key="11">
    <source>
        <dbReference type="Google" id="ProtNLM"/>
    </source>
</evidence>
<dbReference type="AlphaFoldDB" id="A0AAD9IIM6"/>
<dbReference type="InterPro" id="IPR009038">
    <property type="entry name" value="GOLD_dom"/>
</dbReference>
<dbReference type="PROSITE" id="PS51721">
    <property type="entry name" value="G_CP"/>
    <property type="match status" value="1"/>
</dbReference>
<dbReference type="Pfam" id="PF01105">
    <property type="entry name" value="EMP24_GP25L"/>
    <property type="match status" value="1"/>
</dbReference>
<dbReference type="Pfam" id="PF08701">
    <property type="entry name" value="GN3L_Grn1"/>
    <property type="match status" value="1"/>
</dbReference>
<evidence type="ECO:0000259" key="7">
    <source>
        <dbReference type="PROSITE" id="PS50866"/>
    </source>
</evidence>
<dbReference type="Proteomes" id="UP001255856">
    <property type="component" value="Unassembled WGS sequence"/>
</dbReference>
<dbReference type="GO" id="GO:0005730">
    <property type="term" value="C:nucleolus"/>
    <property type="evidence" value="ECO:0007669"/>
    <property type="project" value="UniProtKB-SubCell"/>
</dbReference>
<feature type="compositionally biased region" description="Basic residues" evidence="6">
    <location>
        <begin position="116"/>
        <end position="154"/>
    </location>
</feature>
<feature type="compositionally biased region" description="Basic residues" evidence="6">
    <location>
        <begin position="631"/>
        <end position="641"/>
    </location>
</feature>
<dbReference type="InterPro" id="IPR030378">
    <property type="entry name" value="G_CP_dom"/>
</dbReference>
<dbReference type="GO" id="GO:0005525">
    <property type="term" value="F:GTP binding"/>
    <property type="evidence" value="ECO:0007669"/>
    <property type="project" value="UniProtKB-KW"/>
</dbReference>
<proteinExistence type="predicted"/>
<dbReference type="InterPro" id="IPR006073">
    <property type="entry name" value="GTP-bd"/>
</dbReference>
<dbReference type="EMBL" id="JASFZW010000008">
    <property type="protein sequence ID" value="KAK2076812.1"/>
    <property type="molecule type" value="Genomic_DNA"/>
</dbReference>
<dbReference type="Pfam" id="PF01926">
    <property type="entry name" value="MMR_HSR1"/>
    <property type="match status" value="1"/>
</dbReference>
<evidence type="ECO:0000313" key="10">
    <source>
        <dbReference type="Proteomes" id="UP001255856"/>
    </source>
</evidence>
<keyword evidence="2" id="KW-0547">Nucleotide-binding</keyword>
<evidence type="ECO:0000256" key="4">
    <source>
        <dbReference type="ARBA" id="ARBA00023134"/>
    </source>
</evidence>
<feature type="compositionally biased region" description="Acidic residues" evidence="6">
    <location>
        <begin position="647"/>
        <end position="664"/>
    </location>
</feature>
<feature type="domain" description="CP-type G" evidence="8">
    <location>
        <begin position="237"/>
        <end position="425"/>
    </location>
</feature>
<evidence type="ECO:0000256" key="6">
    <source>
        <dbReference type="SAM" id="MobiDB-lite"/>
    </source>
</evidence>
<evidence type="ECO:0000256" key="2">
    <source>
        <dbReference type="ARBA" id="ARBA00022741"/>
    </source>
</evidence>
<reference evidence="9" key="1">
    <citation type="submission" date="2021-01" db="EMBL/GenBank/DDBJ databases">
        <authorList>
            <person name="Eckstrom K.M.E."/>
        </authorList>
    </citation>
    <scope>NUCLEOTIDE SEQUENCE</scope>
    <source>
        <strain evidence="9">UVCC 0001</strain>
    </source>
</reference>
<dbReference type="Gene3D" id="1.10.1580.10">
    <property type="match status" value="1"/>
</dbReference>
<sequence>MPVDFKIHSPAHFLVHEVNGQSQDSFHLEDTQDGDYKLCFTATDFQAAQRTRIRVEWKSGSAAHDWESVAKRDNLNFLQTELLNLEQAIHDIHIELQRIRRKEEEMRDLNDVNMPKKSKKSKSRRTTLRQKYKILRKVREHHRKKRKDAKKSGLKRREPKDPGIPNAWPFKQELIQQLAAQKERAAERMRKIKEESFKRASQVEELPGTQLAGIQKSATERANAFGSVTGTDVPTAHQDYSRRAYYKDFVAEAADVIIEVIDARDPEGGRCRDVERFVRSKGANKKVVLLLNKIDLVPKPVLTAWLKHLREELPTIPFKASTQQQAQNLGRRSSAAQADAKGSDCIGADMLLQLLKNYARNAGLKSALTVGVVGLPNVGKSSVINSLKRSRVAQVGNTPGVTRGVQEVHLDKQITLLDSPGVVFAEPGKDGLAAAALRNCVKVEQLDDPVLPVVELVRRCPKKQLTMIYNIGTFNDADEFLQLIATSRGKLKKGGRVDVEVAGSAAVVSEFAADFSVEELNEDSLLAQLPGGAGKGFAIDSFGQLEVDLEGAAAESSEEELMEGSEEESGSEFSDEDEDLMDDDDEEPETKASKKYDWGGAGATLASVMGEVEQTKVLYSNPGQYNPHAARAAKKQRKKAAVKAEDDGSDFDFEEDWSDEGMDE</sequence>
<comment type="subcellular location">
    <subcellularLocation>
        <location evidence="1">Nucleus</location>
        <location evidence="1">Nucleolus</location>
    </subcellularLocation>
</comment>
<protein>
    <recommendedName>
        <fullName evidence="11">CP-type G domain-containing protein</fullName>
    </recommendedName>
</protein>
<feature type="region of interest" description="Disordered" evidence="6">
    <location>
        <begin position="620"/>
        <end position="664"/>
    </location>
</feature>
<evidence type="ECO:0000313" key="9">
    <source>
        <dbReference type="EMBL" id="KAK2076812.1"/>
    </source>
</evidence>
<dbReference type="Gene3D" id="3.40.50.300">
    <property type="entry name" value="P-loop containing nucleotide triphosphate hydrolases"/>
    <property type="match status" value="1"/>
</dbReference>
<dbReference type="PRINTS" id="PR00326">
    <property type="entry name" value="GTP1OBG"/>
</dbReference>
<dbReference type="CDD" id="cd04178">
    <property type="entry name" value="Nucleostemin_like"/>
    <property type="match status" value="1"/>
</dbReference>
<dbReference type="PROSITE" id="PS50866">
    <property type="entry name" value="GOLD"/>
    <property type="match status" value="1"/>
</dbReference>
<gene>
    <name evidence="9" type="ORF">QBZ16_005038</name>
</gene>
<evidence type="ECO:0000256" key="1">
    <source>
        <dbReference type="ARBA" id="ARBA00004604"/>
    </source>
</evidence>
<feature type="region of interest" description="Disordered" evidence="6">
    <location>
        <begin position="107"/>
        <end position="169"/>
    </location>
</feature>
<evidence type="ECO:0000256" key="5">
    <source>
        <dbReference type="ARBA" id="ARBA00023242"/>
    </source>
</evidence>
<dbReference type="SUPFAM" id="SSF52540">
    <property type="entry name" value="P-loop containing nucleoside triphosphate hydrolases"/>
    <property type="match status" value="1"/>
</dbReference>
<evidence type="ECO:0000259" key="8">
    <source>
        <dbReference type="PROSITE" id="PS51721"/>
    </source>
</evidence>
<organism evidence="9 10">
    <name type="scientific">Prototheca wickerhamii</name>
    <dbReference type="NCBI Taxonomy" id="3111"/>
    <lineage>
        <taxon>Eukaryota</taxon>
        <taxon>Viridiplantae</taxon>
        <taxon>Chlorophyta</taxon>
        <taxon>core chlorophytes</taxon>
        <taxon>Trebouxiophyceae</taxon>
        <taxon>Chlorellales</taxon>
        <taxon>Chlorellaceae</taxon>
        <taxon>Prototheca</taxon>
    </lineage>
</organism>
<dbReference type="FunFam" id="3.40.50.300:FF:000571">
    <property type="entry name" value="Guanine nucleotide-binding protein-like NSN1"/>
    <property type="match status" value="1"/>
</dbReference>
<dbReference type="PANTHER" id="PTHR11089:SF30">
    <property type="entry name" value="GUANINE NUCLEOTIDE-BINDING PROTEIN-LIKE 3 HOMOLOG"/>
    <property type="match status" value="1"/>
</dbReference>
<dbReference type="InterPro" id="IPR050755">
    <property type="entry name" value="TRAFAC_YlqF/YawG_RiboMat"/>
</dbReference>